<reference evidence="12" key="1">
    <citation type="submission" date="2016-11" db="EMBL/GenBank/DDBJ databases">
        <title>Venom-gland transcriptomics and venom proteomics of the black-back scorpion (Hadrurus spadix) reveal detectability challenges and an unexplored realm of animal toxin diversity.</title>
        <authorList>
            <person name="Rokyta D.R."/>
            <person name="Ward M.J."/>
        </authorList>
    </citation>
    <scope>NUCLEOTIDE SEQUENCE</scope>
    <source>
        <tissue evidence="12">Venom gland</tissue>
    </source>
</reference>
<feature type="transmembrane region" description="Helical" evidence="9">
    <location>
        <begin position="32"/>
        <end position="54"/>
    </location>
</feature>
<evidence type="ECO:0000256" key="7">
    <source>
        <dbReference type="ARBA" id="ARBA00022833"/>
    </source>
</evidence>
<feature type="domain" description="Peptidase M13 N-terminal" evidence="11">
    <location>
        <begin position="88"/>
        <end position="468"/>
    </location>
</feature>
<evidence type="ECO:0000256" key="4">
    <source>
        <dbReference type="ARBA" id="ARBA00022670"/>
    </source>
</evidence>
<protein>
    <submittedName>
        <fullName evidence="12">Neprilysin</fullName>
    </submittedName>
</protein>
<dbReference type="InterPro" id="IPR042089">
    <property type="entry name" value="Peptidase_M13_dom_2"/>
</dbReference>
<dbReference type="PANTHER" id="PTHR11733">
    <property type="entry name" value="ZINC METALLOPROTEASE FAMILY M13 NEPRILYSIN-RELATED"/>
    <property type="match status" value="1"/>
</dbReference>
<accession>A0A1W7RA43</accession>
<dbReference type="InterPro" id="IPR018497">
    <property type="entry name" value="Peptidase_M13_C"/>
</dbReference>
<sequence>MMEHMNVKLNGEAPPVKTKCAAWRKKTKLEKYLIVICITIFIAFLVMIGVVLYLEHVYTRPKVPICTSAVCRAQAAKVMSYMDFNVDPCEDFYNFSCGSFSKVKTSNYHNRYVSFTIAEDNVLRITKEVLEATENEEPDFAKKVRLYYKACLEQDSDTSIIIEQFQNKTGLYHWPILEYDDYEEDQILEEALSIIDINDGTNAFYRLRSGHNYTVFQLRLYPGDVFPTEDILLNDTDESSMNSRRKYRNLLIYTFFKAGTVLEVIESEVDQILDFETLFANITKNLEEENSTEITLKELADECKEIKWMQIVKNIFEYFGHSDDYHDEIPVEISNKKYIEDLCQLLQRTKKRTIYNYLVWQFMALQLRKFDNYFEKSYREMMDSDGSQLSSKSESCIRQMFRNSLNHGLNYLVINHLQPDKSIEEVKEWVKEIKQEMHHMFSIESWLDEKSRKIARERLANISGAIGYSKPSLDIDFIEKVFSQINISNNHIDNYLFEERRGKRQRMFNDTFNIHSELDIIEPLDVSAYFMGEKFVLTLGAMQLPFYAYKSPKYLNYAVLGFVIAHELSHAYDSLDLDNDKDNCTEPWPEEILEIFREKKQCYVDQYSKYPVYNNGTMVDGNFTYRDNIADNSGIVQVFKAYERNAIAEREEPRLPGFADYTNRQMFFLSYAQIWCETVEDPNKAFKYDSHSPGRYRVIGPLQNFPRFSEVYNCPVGSPMNPKDKCRMWG</sequence>
<keyword evidence="6" id="KW-0378">Hydrolase</keyword>
<evidence type="ECO:0000256" key="5">
    <source>
        <dbReference type="ARBA" id="ARBA00022723"/>
    </source>
</evidence>
<dbReference type="PRINTS" id="PR00786">
    <property type="entry name" value="NEPRILYSIN"/>
</dbReference>
<keyword evidence="5" id="KW-0479">Metal-binding</keyword>
<proteinExistence type="inferred from homology"/>
<evidence type="ECO:0000313" key="12">
    <source>
        <dbReference type="EMBL" id="JAV48010.1"/>
    </source>
</evidence>
<evidence type="ECO:0000256" key="9">
    <source>
        <dbReference type="SAM" id="Phobius"/>
    </source>
</evidence>
<dbReference type="PROSITE" id="PS51885">
    <property type="entry name" value="NEPRILYSIN"/>
    <property type="match status" value="1"/>
</dbReference>
<evidence type="ECO:0000256" key="2">
    <source>
        <dbReference type="ARBA" id="ARBA00006629"/>
    </source>
</evidence>
<dbReference type="InterPro" id="IPR008753">
    <property type="entry name" value="Peptidase_M13_N"/>
</dbReference>
<comment type="similarity">
    <text evidence="2">Belongs to the venom metalloproteinase (M12B) family.</text>
</comment>
<dbReference type="GO" id="GO:0005886">
    <property type="term" value="C:plasma membrane"/>
    <property type="evidence" value="ECO:0007669"/>
    <property type="project" value="TreeGrafter"/>
</dbReference>
<keyword evidence="9" id="KW-0812">Transmembrane</keyword>
<dbReference type="AlphaFoldDB" id="A0A1W7RA43"/>
<keyword evidence="8" id="KW-0482">Metalloprotease</keyword>
<dbReference type="Gene3D" id="1.10.1380.10">
    <property type="entry name" value="Neutral endopeptidase , domain2"/>
    <property type="match status" value="1"/>
</dbReference>
<dbReference type="GO" id="GO:0046872">
    <property type="term" value="F:metal ion binding"/>
    <property type="evidence" value="ECO:0007669"/>
    <property type="project" value="UniProtKB-KW"/>
</dbReference>
<evidence type="ECO:0000256" key="3">
    <source>
        <dbReference type="ARBA" id="ARBA00007357"/>
    </source>
</evidence>
<keyword evidence="7" id="KW-0862">Zinc</keyword>
<evidence type="ECO:0000259" key="10">
    <source>
        <dbReference type="Pfam" id="PF01431"/>
    </source>
</evidence>
<dbReference type="GO" id="GO:0016485">
    <property type="term" value="P:protein processing"/>
    <property type="evidence" value="ECO:0007669"/>
    <property type="project" value="TreeGrafter"/>
</dbReference>
<keyword evidence="4" id="KW-0645">Protease</keyword>
<comment type="similarity">
    <text evidence="3">Belongs to the peptidase M13 family.</text>
</comment>
<name>A0A1W7RA43_9SCOR</name>
<dbReference type="InterPro" id="IPR000718">
    <property type="entry name" value="Peptidase_M13"/>
</dbReference>
<feature type="domain" description="Peptidase M13 C-terminal" evidence="10">
    <location>
        <begin position="528"/>
        <end position="727"/>
    </location>
</feature>
<keyword evidence="9" id="KW-0472">Membrane</keyword>
<dbReference type="SUPFAM" id="SSF55486">
    <property type="entry name" value="Metalloproteases ('zincins'), catalytic domain"/>
    <property type="match status" value="1"/>
</dbReference>
<keyword evidence="9" id="KW-1133">Transmembrane helix</keyword>
<evidence type="ECO:0000256" key="6">
    <source>
        <dbReference type="ARBA" id="ARBA00022801"/>
    </source>
</evidence>
<evidence type="ECO:0000259" key="11">
    <source>
        <dbReference type="Pfam" id="PF05649"/>
    </source>
</evidence>
<dbReference type="Gene3D" id="3.40.390.10">
    <property type="entry name" value="Collagenase (Catalytic Domain)"/>
    <property type="match status" value="1"/>
</dbReference>
<organism evidence="12">
    <name type="scientific">Hadrurus spadix</name>
    <dbReference type="NCBI Taxonomy" id="141984"/>
    <lineage>
        <taxon>Eukaryota</taxon>
        <taxon>Metazoa</taxon>
        <taxon>Ecdysozoa</taxon>
        <taxon>Arthropoda</taxon>
        <taxon>Chelicerata</taxon>
        <taxon>Arachnida</taxon>
        <taxon>Scorpiones</taxon>
        <taxon>Iurida</taxon>
        <taxon>Iuroidea</taxon>
        <taxon>Hadrurus</taxon>
    </lineage>
</organism>
<dbReference type="PANTHER" id="PTHR11733:SF167">
    <property type="entry name" value="FI17812P1-RELATED"/>
    <property type="match status" value="1"/>
</dbReference>
<dbReference type="Pfam" id="PF05649">
    <property type="entry name" value="Peptidase_M13_N"/>
    <property type="match status" value="1"/>
</dbReference>
<comment type="cofactor">
    <cofactor evidence="1">
        <name>Zn(2+)</name>
        <dbReference type="ChEBI" id="CHEBI:29105"/>
    </cofactor>
</comment>
<evidence type="ECO:0000256" key="1">
    <source>
        <dbReference type="ARBA" id="ARBA00001947"/>
    </source>
</evidence>
<dbReference type="Pfam" id="PF01431">
    <property type="entry name" value="Peptidase_M13"/>
    <property type="match status" value="1"/>
</dbReference>
<evidence type="ECO:0000256" key="8">
    <source>
        <dbReference type="ARBA" id="ARBA00023049"/>
    </source>
</evidence>
<dbReference type="InterPro" id="IPR024079">
    <property type="entry name" value="MetalloPept_cat_dom_sf"/>
</dbReference>
<dbReference type="GO" id="GO:0004222">
    <property type="term" value="F:metalloendopeptidase activity"/>
    <property type="evidence" value="ECO:0007669"/>
    <property type="project" value="InterPro"/>
</dbReference>
<dbReference type="EMBL" id="GFAH01000379">
    <property type="protein sequence ID" value="JAV48010.1"/>
    <property type="molecule type" value="Transcribed_RNA"/>
</dbReference>
<dbReference type="CDD" id="cd08662">
    <property type="entry name" value="M13"/>
    <property type="match status" value="1"/>
</dbReference>